<proteinExistence type="predicted"/>
<evidence type="ECO:0000313" key="2">
    <source>
        <dbReference type="Proteomes" id="UP000007813"/>
    </source>
</evidence>
<name>J2ZV94_9EURY</name>
<comment type="caution">
    <text evidence="1">The sequence shown here is derived from an EMBL/GenBank/DDBJ whole genome shotgun (WGS) entry which is preliminary data.</text>
</comment>
<protein>
    <submittedName>
        <fullName evidence="1">Uncharacterized protein</fullName>
    </submittedName>
</protein>
<accession>J2ZV94</accession>
<gene>
    <name evidence="1" type="ORF">HSB1_47750</name>
</gene>
<dbReference type="AlphaFoldDB" id="J2ZV94"/>
<sequence length="44" mass="5010">MTKPPDSKQAIQLLMVKTRIEAGGFRHQIGSARFSFKLRKQPPN</sequence>
<dbReference type="Proteomes" id="UP000007813">
    <property type="component" value="Unassembled WGS sequence"/>
</dbReference>
<dbReference type="EMBL" id="ALJD01000017">
    <property type="protein sequence ID" value="EJN56958.1"/>
    <property type="molecule type" value="Genomic_DNA"/>
</dbReference>
<reference evidence="1 2" key="1">
    <citation type="journal article" date="2012" name="J. Bacteriol.">
        <title>Draft Genome Sequence of the Extremely Halophilic Archaeon Halogranum salarium B-1T.</title>
        <authorList>
            <person name="Kim K.K."/>
            <person name="Lee K.C."/>
            <person name="Lee J.S."/>
        </authorList>
    </citation>
    <scope>NUCLEOTIDE SEQUENCE [LARGE SCALE GENOMIC DNA]</scope>
    <source>
        <strain evidence="1 2">B-1</strain>
    </source>
</reference>
<organism evidence="1 2">
    <name type="scientific">Halogranum salarium B-1</name>
    <dbReference type="NCBI Taxonomy" id="1210908"/>
    <lineage>
        <taxon>Archaea</taxon>
        <taxon>Methanobacteriati</taxon>
        <taxon>Methanobacteriota</taxon>
        <taxon>Stenosarchaea group</taxon>
        <taxon>Halobacteria</taxon>
        <taxon>Halobacteriales</taxon>
        <taxon>Haloferacaceae</taxon>
    </lineage>
</organism>
<evidence type="ECO:0000313" key="1">
    <source>
        <dbReference type="EMBL" id="EJN56958.1"/>
    </source>
</evidence>